<dbReference type="EMBL" id="KQ999470">
    <property type="protein sequence ID" value="KZV41403.1"/>
    <property type="molecule type" value="Genomic_DNA"/>
</dbReference>
<organism evidence="2 3">
    <name type="scientific">Dorcoceras hygrometricum</name>
    <dbReference type="NCBI Taxonomy" id="472368"/>
    <lineage>
        <taxon>Eukaryota</taxon>
        <taxon>Viridiplantae</taxon>
        <taxon>Streptophyta</taxon>
        <taxon>Embryophyta</taxon>
        <taxon>Tracheophyta</taxon>
        <taxon>Spermatophyta</taxon>
        <taxon>Magnoliopsida</taxon>
        <taxon>eudicotyledons</taxon>
        <taxon>Gunneridae</taxon>
        <taxon>Pentapetalae</taxon>
        <taxon>asterids</taxon>
        <taxon>lamiids</taxon>
        <taxon>Lamiales</taxon>
        <taxon>Gesneriaceae</taxon>
        <taxon>Didymocarpoideae</taxon>
        <taxon>Trichosporeae</taxon>
        <taxon>Loxocarpinae</taxon>
        <taxon>Dorcoceras</taxon>
    </lineage>
</organism>
<evidence type="ECO:0000313" key="2">
    <source>
        <dbReference type="EMBL" id="KZV41403.1"/>
    </source>
</evidence>
<gene>
    <name evidence="2" type="ORF">F511_37621</name>
</gene>
<proteinExistence type="predicted"/>
<feature type="region of interest" description="Disordered" evidence="1">
    <location>
        <begin position="1"/>
        <end position="21"/>
    </location>
</feature>
<reference evidence="2 3" key="1">
    <citation type="journal article" date="2015" name="Proc. Natl. Acad. Sci. U.S.A.">
        <title>The resurrection genome of Boea hygrometrica: A blueprint for survival of dehydration.</title>
        <authorList>
            <person name="Xiao L."/>
            <person name="Yang G."/>
            <person name="Zhang L."/>
            <person name="Yang X."/>
            <person name="Zhao S."/>
            <person name="Ji Z."/>
            <person name="Zhou Q."/>
            <person name="Hu M."/>
            <person name="Wang Y."/>
            <person name="Chen M."/>
            <person name="Xu Y."/>
            <person name="Jin H."/>
            <person name="Xiao X."/>
            <person name="Hu G."/>
            <person name="Bao F."/>
            <person name="Hu Y."/>
            <person name="Wan P."/>
            <person name="Li L."/>
            <person name="Deng X."/>
            <person name="Kuang T."/>
            <person name="Xiang C."/>
            <person name="Zhu J.K."/>
            <person name="Oliver M.J."/>
            <person name="He Y."/>
        </authorList>
    </citation>
    <scope>NUCLEOTIDE SEQUENCE [LARGE SCALE GENOMIC DNA]</scope>
    <source>
        <strain evidence="3">cv. XS01</strain>
    </source>
</reference>
<sequence length="165" mass="18479">MGRITYQKLKSERGKPSTGSHEGIRTCNYFAPLPSLYITPNWYQSKELSKTNPAPPILLQTTAKIDGNLTEKGSDKQYNPGFLWKGDRECRVEKMISSPHRVCKLKQLRANDCVCRTDHTSISVKEVLGVLAACWLSDRVRAGAAVIKSCSEILHVQGRREDFGV</sequence>
<keyword evidence="3" id="KW-1185">Reference proteome</keyword>
<name>A0A2Z7CAD7_9LAMI</name>
<evidence type="ECO:0000256" key="1">
    <source>
        <dbReference type="SAM" id="MobiDB-lite"/>
    </source>
</evidence>
<evidence type="ECO:0000313" key="3">
    <source>
        <dbReference type="Proteomes" id="UP000250235"/>
    </source>
</evidence>
<dbReference type="AlphaFoldDB" id="A0A2Z7CAD7"/>
<accession>A0A2Z7CAD7</accession>
<dbReference type="Proteomes" id="UP000250235">
    <property type="component" value="Unassembled WGS sequence"/>
</dbReference>
<protein>
    <submittedName>
        <fullName evidence="2">Uncharacterized protein</fullName>
    </submittedName>
</protein>